<evidence type="ECO:0000256" key="3">
    <source>
        <dbReference type="ARBA" id="ARBA00023274"/>
    </source>
</evidence>
<feature type="compositionally biased region" description="Basic residues" evidence="6">
    <location>
        <begin position="14"/>
        <end position="23"/>
    </location>
</feature>
<evidence type="ECO:0000256" key="1">
    <source>
        <dbReference type="ARBA" id="ARBA00007320"/>
    </source>
</evidence>
<dbReference type="PANTHER" id="PTHR12934:SF11">
    <property type="entry name" value="LARGE RIBOSOMAL SUBUNIT PROTEIN UL15M"/>
    <property type="match status" value="1"/>
</dbReference>
<organism evidence="8 9">
    <name type="scientific">Candidatus Portnoybacteria bacterium CG02_land_8_20_14_3_00_45_8</name>
    <dbReference type="NCBI Taxonomy" id="1974807"/>
    <lineage>
        <taxon>Bacteria</taxon>
        <taxon>Candidatus Portnoyibacteriota</taxon>
    </lineage>
</organism>
<dbReference type="InterPro" id="IPR001196">
    <property type="entry name" value="Ribosomal_uL15_CS"/>
</dbReference>
<dbReference type="AlphaFoldDB" id="A0A2M7D6B7"/>
<comment type="function">
    <text evidence="4">Binds to the 23S rRNA.</text>
</comment>
<dbReference type="PROSITE" id="PS00475">
    <property type="entry name" value="RIBOSOMAL_L15"/>
    <property type="match status" value="1"/>
</dbReference>
<dbReference type="GO" id="GO:0015934">
    <property type="term" value="C:large ribosomal subunit"/>
    <property type="evidence" value="ECO:0007669"/>
    <property type="project" value="InterPro"/>
</dbReference>
<comment type="similarity">
    <text evidence="1 4 5">Belongs to the universal ribosomal protein uL15 family.</text>
</comment>
<evidence type="ECO:0000256" key="6">
    <source>
        <dbReference type="SAM" id="MobiDB-lite"/>
    </source>
</evidence>
<dbReference type="PANTHER" id="PTHR12934">
    <property type="entry name" value="50S RIBOSOMAL PROTEIN L15"/>
    <property type="match status" value="1"/>
</dbReference>
<evidence type="ECO:0000256" key="2">
    <source>
        <dbReference type="ARBA" id="ARBA00022980"/>
    </source>
</evidence>
<proteinExistence type="inferred from homology"/>
<dbReference type="Pfam" id="PF00828">
    <property type="entry name" value="Ribosomal_L27A"/>
    <property type="match status" value="1"/>
</dbReference>
<name>A0A2M7D6B7_9BACT</name>
<feature type="compositionally biased region" description="Basic residues" evidence="6">
    <location>
        <begin position="33"/>
        <end position="42"/>
    </location>
</feature>
<feature type="compositionally biased region" description="Polar residues" evidence="6">
    <location>
        <begin position="1"/>
        <end position="13"/>
    </location>
</feature>
<keyword evidence="4" id="KW-0694">RNA-binding</keyword>
<protein>
    <recommendedName>
        <fullName evidence="4">Large ribosomal subunit protein uL15</fullName>
    </recommendedName>
</protein>
<dbReference type="GO" id="GO:0003735">
    <property type="term" value="F:structural constituent of ribosome"/>
    <property type="evidence" value="ECO:0007669"/>
    <property type="project" value="InterPro"/>
</dbReference>
<accession>A0A2M7D6B7</accession>
<comment type="subunit">
    <text evidence="4">Part of the 50S ribosomal subunit.</text>
</comment>
<dbReference type="HAMAP" id="MF_01341">
    <property type="entry name" value="Ribosomal_uL15"/>
    <property type="match status" value="1"/>
</dbReference>
<evidence type="ECO:0000259" key="7">
    <source>
        <dbReference type="Pfam" id="PF00828"/>
    </source>
</evidence>
<dbReference type="Gene3D" id="3.100.10.10">
    <property type="match status" value="1"/>
</dbReference>
<evidence type="ECO:0000313" key="8">
    <source>
        <dbReference type="EMBL" id="PIV38567.1"/>
    </source>
</evidence>
<dbReference type="GO" id="GO:0006412">
    <property type="term" value="P:translation"/>
    <property type="evidence" value="ECO:0007669"/>
    <property type="project" value="UniProtKB-UniRule"/>
</dbReference>
<evidence type="ECO:0000256" key="4">
    <source>
        <dbReference type="HAMAP-Rule" id="MF_01341"/>
    </source>
</evidence>
<dbReference type="InterPro" id="IPR021131">
    <property type="entry name" value="Ribosomal_uL15/eL18"/>
</dbReference>
<dbReference type="InterPro" id="IPR036227">
    <property type="entry name" value="Ribosomal_uL15/eL18_sf"/>
</dbReference>
<dbReference type="Proteomes" id="UP000229247">
    <property type="component" value="Unassembled WGS sequence"/>
</dbReference>
<comment type="caution">
    <text evidence="8">The sequence shown here is derived from an EMBL/GenBank/DDBJ whole genome shotgun (WGS) entry which is preliminary data.</text>
</comment>
<sequence>MQLHQLSASQNKTRSQRIGRGGKRGTFSGRGVKGQKSRAGRKLRPEWRDALKRIPKKRGYKFKGGQEKPAVLNLADLKIFKEGEAVSPKTLVEKGLLSRAGGRLPAVKILGDGELKKKLYFQGVKVSQSAAAKIAKAGGNIKID</sequence>
<keyword evidence="4" id="KW-0699">rRNA-binding</keyword>
<evidence type="ECO:0000256" key="5">
    <source>
        <dbReference type="RuleBase" id="RU003888"/>
    </source>
</evidence>
<feature type="domain" description="Large ribosomal subunit protein uL15/eL18" evidence="7">
    <location>
        <begin position="72"/>
        <end position="141"/>
    </location>
</feature>
<dbReference type="InterPro" id="IPR030878">
    <property type="entry name" value="Ribosomal_uL15"/>
</dbReference>
<keyword evidence="3 4" id="KW-0687">Ribonucleoprotein</keyword>
<evidence type="ECO:0000313" key="9">
    <source>
        <dbReference type="Proteomes" id="UP000229247"/>
    </source>
</evidence>
<dbReference type="EMBL" id="PEUE01000034">
    <property type="protein sequence ID" value="PIV38567.1"/>
    <property type="molecule type" value="Genomic_DNA"/>
</dbReference>
<reference evidence="9" key="1">
    <citation type="submission" date="2017-09" db="EMBL/GenBank/DDBJ databases">
        <title>Depth-based differentiation of microbial function through sediment-hosted aquifers and enrichment of novel symbionts in the deep terrestrial subsurface.</title>
        <authorList>
            <person name="Probst A.J."/>
            <person name="Ladd B."/>
            <person name="Jarett J.K."/>
            <person name="Geller-Mcgrath D.E."/>
            <person name="Sieber C.M.K."/>
            <person name="Emerson J.B."/>
            <person name="Anantharaman K."/>
            <person name="Thomas B.C."/>
            <person name="Malmstrom R."/>
            <person name="Stieglmeier M."/>
            <person name="Klingl A."/>
            <person name="Woyke T."/>
            <person name="Ryan C.M."/>
            <person name="Banfield J.F."/>
        </authorList>
    </citation>
    <scope>NUCLEOTIDE SEQUENCE [LARGE SCALE GENOMIC DNA]</scope>
</reference>
<gene>
    <name evidence="4" type="primary">rplO</name>
    <name evidence="8" type="ORF">COS30_01440</name>
</gene>
<feature type="region of interest" description="Disordered" evidence="6">
    <location>
        <begin position="1"/>
        <end position="45"/>
    </location>
</feature>
<dbReference type="GO" id="GO:0019843">
    <property type="term" value="F:rRNA binding"/>
    <property type="evidence" value="ECO:0007669"/>
    <property type="project" value="UniProtKB-UniRule"/>
</dbReference>
<dbReference type="InterPro" id="IPR005749">
    <property type="entry name" value="Ribosomal_uL15_bac-type"/>
</dbReference>
<keyword evidence="2 4" id="KW-0689">Ribosomal protein</keyword>
<dbReference type="SUPFAM" id="SSF52080">
    <property type="entry name" value="Ribosomal proteins L15p and L18e"/>
    <property type="match status" value="1"/>
</dbReference>